<feature type="region of interest" description="Disordered" evidence="6">
    <location>
        <begin position="43"/>
        <end position="79"/>
    </location>
</feature>
<comment type="caution">
    <text evidence="7">The sequence shown here is derived from an EMBL/GenBank/DDBJ whole genome shotgun (WGS) entry which is preliminary data.</text>
</comment>
<comment type="similarity">
    <text evidence="1">Belongs to the eukaryotic ribosomal protein eL29 family.</text>
</comment>
<organism evidence="7 8">
    <name type="scientific">Galemys pyrenaicus</name>
    <name type="common">Iberian desman</name>
    <name type="synonym">Pyrenean desman</name>
    <dbReference type="NCBI Taxonomy" id="202257"/>
    <lineage>
        <taxon>Eukaryota</taxon>
        <taxon>Metazoa</taxon>
        <taxon>Chordata</taxon>
        <taxon>Craniata</taxon>
        <taxon>Vertebrata</taxon>
        <taxon>Euteleostomi</taxon>
        <taxon>Mammalia</taxon>
        <taxon>Eutheria</taxon>
        <taxon>Laurasiatheria</taxon>
        <taxon>Eulipotyphla</taxon>
        <taxon>Talpidae</taxon>
        <taxon>Galemys</taxon>
    </lineage>
</organism>
<dbReference type="Pfam" id="PF01779">
    <property type="entry name" value="Ribosomal_L29e"/>
    <property type="match status" value="1"/>
</dbReference>
<accession>A0A8J6A596</accession>
<keyword evidence="2 7" id="KW-0689">Ribosomal protein</keyword>
<evidence type="ECO:0000313" key="8">
    <source>
        <dbReference type="Proteomes" id="UP000700334"/>
    </source>
</evidence>
<evidence type="ECO:0000256" key="5">
    <source>
        <dbReference type="ARBA" id="ARBA00035328"/>
    </source>
</evidence>
<evidence type="ECO:0000256" key="3">
    <source>
        <dbReference type="ARBA" id="ARBA00023274"/>
    </source>
</evidence>
<dbReference type="Proteomes" id="UP000700334">
    <property type="component" value="Unassembled WGS sequence"/>
</dbReference>
<feature type="non-terminal residue" evidence="7">
    <location>
        <position position="207"/>
    </location>
</feature>
<dbReference type="GO" id="GO:0022625">
    <property type="term" value="C:cytosolic large ribosomal subunit"/>
    <property type="evidence" value="ECO:0007669"/>
    <property type="project" value="TreeGrafter"/>
</dbReference>
<dbReference type="PANTHER" id="PTHR12884:SF0">
    <property type="entry name" value="60S RIBOSOMAL PROTEIN L29"/>
    <property type="match status" value="1"/>
</dbReference>
<sequence length="207" mass="23236">PKWHRNGIKKPRSKIHESLKGAAPKFLRNISFFRKHNKKGLKRYVPTPRPRVYMPRPPSPCEAQGGQGQHPKGSQHLPALLTPHSGNVFLPTLPRASSFCWPKTKHQTKAQAVPQAPKVLKTPQVPSGPHIEPLLLCVRCCRCNLTMQISVMTKTLTREAITLEAEPNDIKNVKAKIQDKERALCRETSGKWAHSLTSTSRRSPLCT</sequence>
<evidence type="ECO:0000256" key="6">
    <source>
        <dbReference type="SAM" id="MobiDB-lite"/>
    </source>
</evidence>
<evidence type="ECO:0000256" key="2">
    <source>
        <dbReference type="ARBA" id="ARBA00022980"/>
    </source>
</evidence>
<keyword evidence="3" id="KW-0687">Ribonucleoprotein</keyword>
<dbReference type="EMBL" id="JAGFMF010011796">
    <property type="protein sequence ID" value="KAG8512532.1"/>
    <property type="molecule type" value="Genomic_DNA"/>
</dbReference>
<gene>
    <name evidence="7" type="ORF">J0S82_007065</name>
</gene>
<reference evidence="7" key="1">
    <citation type="journal article" date="2021" name="Evol. Appl.">
        <title>The genome of the Pyrenean desman and the effects of bottlenecks and inbreeding on the genomic landscape of an endangered species.</title>
        <authorList>
            <person name="Escoda L."/>
            <person name="Castresana J."/>
        </authorList>
    </citation>
    <scope>NUCLEOTIDE SEQUENCE</scope>
    <source>
        <strain evidence="7">IBE-C5619</strain>
    </source>
</reference>
<dbReference type="Gene3D" id="6.10.140.1730">
    <property type="match status" value="1"/>
</dbReference>
<dbReference type="OrthoDB" id="996720at2759"/>
<dbReference type="GO" id="GO:0002181">
    <property type="term" value="P:cytoplasmic translation"/>
    <property type="evidence" value="ECO:0007669"/>
    <property type="project" value="TreeGrafter"/>
</dbReference>
<protein>
    <recommendedName>
        <fullName evidence="4">Large ribosomal subunit protein eL29</fullName>
    </recommendedName>
    <alternativeName>
        <fullName evidence="5">60S ribosomal protein L29</fullName>
    </alternativeName>
</protein>
<dbReference type="GO" id="GO:0003735">
    <property type="term" value="F:structural constituent of ribosome"/>
    <property type="evidence" value="ECO:0007669"/>
    <property type="project" value="InterPro"/>
</dbReference>
<keyword evidence="8" id="KW-1185">Reference proteome</keyword>
<dbReference type="Gene3D" id="3.10.20.90">
    <property type="entry name" value="Phosphatidylinositol 3-kinase Catalytic Subunit, Chain A, domain 1"/>
    <property type="match status" value="1"/>
</dbReference>
<evidence type="ECO:0000256" key="1">
    <source>
        <dbReference type="ARBA" id="ARBA00010247"/>
    </source>
</evidence>
<dbReference type="PANTHER" id="PTHR12884">
    <property type="entry name" value="60S RIBOSOMAL PROTEIN L29"/>
    <property type="match status" value="1"/>
</dbReference>
<dbReference type="InterPro" id="IPR002673">
    <property type="entry name" value="Ribosomal_eL29"/>
</dbReference>
<evidence type="ECO:0000256" key="4">
    <source>
        <dbReference type="ARBA" id="ARBA00035222"/>
    </source>
</evidence>
<proteinExistence type="inferred from homology"/>
<dbReference type="AlphaFoldDB" id="A0A8J6A596"/>
<evidence type="ECO:0000313" key="7">
    <source>
        <dbReference type="EMBL" id="KAG8512532.1"/>
    </source>
</evidence>
<name>A0A8J6A596_GALPY</name>